<dbReference type="STRING" id="1125779.HMPREF1219_01030"/>
<dbReference type="EMBL" id="ATBY01000012">
    <property type="protein sequence ID" value="EPD69701.1"/>
    <property type="molecule type" value="Genomic_DNA"/>
</dbReference>
<sequence>MVTNLAFAGFTHLALHSLSTLAGVASFPLFTWLTYVFERMGVIRVTTAW</sequence>
<keyword evidence="2" id="KW-1185">Reference proteome</keyword>
<dbReference type="AlphaFoldDB" id="S2YZM0"/>
<dbReference type="Proteomes" id="UP000014408">
    <property type="component" value="Unassembled WGS sequence"/>
</dbReference>
<reference evidence="1 2" key="1">
    <citation type="submission" date="2013-05" db="EMBL/GenBank/DDBJ databases">
        <title>The Genome Sequence of Corynebacterium pyruviciproducens 1773O (ATCC BAA-1742).</title>
        <authorList>
            <consortium name="The Broad Institute Genomics Platform"/>
            <person name="Earl A."/>
            <person name="Ward D."/>
            <person name="Feldgarden M."/>
            <person name="Gevers D."/>
            <person name="Tong J."/>
            <person name="Walker B."/>
            <person name="Young S."/>
            <person name="Zeng Q."/>
            <person name="Gargeya S."/>
            <person name="Fitzgerald M."/>
            <person name="Haas B."/>
            <person name="Abouelleil A."/>
            <person name="Allen A.W."/>
            <person name="Alvarado L."/>
            <person name="Arachchi H.M."/>
            <person name="Berlin A.M."/>
            <person name="Chapman S.B."/>
            <person name="Gainer-Dewar J."/>
            <person name="Goldberg J."/>
            <person name="Griggs A."/>
            <person name="Gujja S."/>
            <person name="Hansen M."/>
            <person name="Howarth C."/>
            <person name="Imamovic A."/>
            <person name="Ireland A."/>
            <person name="Larimer J."/>
            <person name="McCowan C."/>
            <person name="Murphy C."/>
            <person name="Pearson M."/>
            <person name="Poon T.W."/>
            <person name="Priest M."/>
            <person name="Roberts A."/>
            <person name="Saif S."/>
            <person name="Shea T."/>
            <person name="Sisk P."/>
            <person name="Sykes S."/>
            <person name="Wortman J."/>
            <person name="Nusbaum C."/>
            <person name="Birren B."/>
        </authorList>
    </citation>
    <scope>NUCLEOTIDE SEQUENCE [LARGE SCALE GENOMIC DNA]</scope>
    <source>
        <strain evidence="1 2">ATCC BAA-1742</strain>
    </source>
</reference>
<evidence type="ECO:0000313" key="2">
    <source>
        <dbReference type="Proteomes" id="UP000014408"/>
    </source>
</evidence>
<dbReference type="HOGENOM" id="CLU_3134655_0_0_11"/>
<proteinExistence type="predicted"/>
<protein>
    <submittedName>
        <fullName evidence="1">Uncharacterized protein</fullName>
    </submittedName>
</protein>
<evidence type="ECO:0000313" key="1">
    <source>
        <dbReference type="EMBL" id="EPD69701.1"/>
    </source>
</evidence>
<accession>S2YZM0</accession>
<gene>
    <name evidence="1" type="ORF">HMPREF1219_01030</name>
</gene>
<comment type="caution">
    <text evidence="1">The sequence shown here is derived from an EMBL/GenBank/DDBJ whole genome shotgun (WGS) entry which is preliminary data.</text>
</comment>
<organism evidence="1 2">
    <name type="scientific">Corynebacterium pyruviciproducens ATCC BAA-1742</name>
    <dbReference type="NCBI Taxonomy" id="1125779"/>
    <lineage>
        <taxon>Bacteria</taxon>
        <taxon>Bacillati</taxon>
        <taxon>Actinomycetota</taxon>
        <taxon>Actinomycetes</taxon>
        <taxon>Mycobacteriales</taxon>
        <taxon>Corynebacteriaceae</taxon>
        <taxon>Corynebacterium</taxon>
    </lineage>
</organism>
<name>S2YZM0_9CORY</name>